<dbReference type="Pfam" id="PF08352">
    <property type="entry name" value="oligo_HPY"/>
    <property type="match status" value="2"/>
</dbReference>
<dbReference type="RefSeq" id="WP_089779193.1">
    <property type="nucleotide sequence ID" value="NZ_CABLRR010000002.1"/>
</dbReference>
<keyword evidence="16" id="KW-1185">Reference proteome</keyword>
<evidence type="ECO:0000256" key="3">
    <source>
        <dbReference type="ARBA" id="ARBA00022475"/>
    </source>
</evidence>
<keyword evidence="4" id="KW-0547">Nucleotide-binding</keyword>
<keyword evidence="5 15" id="KW-0067">ATP-binding</keyword>
<dbReference type="InterPro" id="IPR013563">
    <property type="entry name" value="Oligopep_ABC_C"/>
</dbReference>
<evidence type="ECO:0000256" key="1">
    <source>
        <dbReference type="ARBA" id="ARBA00004202"/>
    </source>
</evidence>
<dbReference type="GO" id="GO:0005886">
    <property type="term" value="C:plasma membrane"/>
    <property type="evidence" value="ECO:0007669"/>
    <property type="project" value="UniProtKB-SubCell"/>
</dbReference>
<dbReference type="Pfam" id="PF00005">
    <property type="entry name" value="ABC_tran"/>
    <property type="match status" value="2"/>
</dbReference>
<feature type="region of interest" description="Disordered" evidence="13">
    <location>
        <begin position="804"/>
        <end position="825"/>
    </location>
</feature>
<comment type="subunit">
    <text evidence="9">The complex is composed of two ATP-binding proteins (NikD and NikE), two transmembrane proteins (NikB and NikC) and a solute-binding protein (NikA).</text>
</comment>
<dbReference type="Gene3D" id="3.40.50.300">
    <property type="entry name" value="P-loop containing nucleotide triphosphate hydrolases"/>
    <property type="match status" value="3"/>
</dbReference>
<name>A0A0D6JSK7_9EURY</name>
<dbReference type="PANTHER" id="PTHR43297:SF13">
    <property type="entry name" value="NICKEL ABC TRANSPORTER, ATP-BINDING PROTEIN"/>
    <property type="match status" value="1"/>
</dbReference>
<keyword evidence="6" id="KW-1278">Translocase</keyword>
<dbReference type="InterPro" id="IPR003439">
    <property type="entry name" value="ABC_transporter-like_ATP-bd"/>
</dbReference>
<dbReference type="OrthoDB" id="18209at2157"/>
<evidence type="ECO:0000256" key="11">
    <source>
        <dbReference type="ARBA" id="ARBA00044143"/>
    </source>
</evidence>
<dbReference type="SUPFAM" id="SSF52540">
    <property type="entry name" value="P-loop containing nucleoside triphosphate hydrolases"/>
    <property type="match status" value="2"/>
</dbReference>
<dbReference type="InterPro" id="IPR050388">
    <property type="entry name" value="ABC_Ni/Peptide_Import"/>
</dbReference>
<feature type="domain" description="ABC transporter" evidence="14">
    <location>
        <begin position="5"/>
        <end position="297"/>
    </location>
</feature>
<dbReference type="NCBIfam" id="NF008453">
    <property type="entry name" value="PRK11308.1"/>
    <property type="match status" value="4"/>
</dbReference>
<evidence type="ECO:0000256" key="2">
    <source>
        <dbReference type="ARBA" id="ARBA00022448"/>
    </source>
</evidence>
<dbReference type="InterPro" id="IPR003593">
    <property type="entry name" value="AAA+_ATPase"/>
</dbReference>
<dbReference type="EMBL" id="CSTE01000002">
    <property type="protein sequence ID" value="CQR50891.1"/>
    <property type="molecule type" value="Genomic_DNA"/>
</dbReference>
<dbReference type="NCBIfam" id="TIGR01727">
    <property type="entry name" value="oligo_HPY"/>
    <property type="match status" value="2"/>
</dbReference>
<dbReference type="EC" id="7.2.2.11" evidence="10"/>
<dbReference type="GO" id="GO:0015413">
    <property type="term" value="F:ABC-type nickel transporter activity"/>
    <property type="evidence" value="ECO:0007669"/>
    <property type="project" value="UniProtKB-EC"/>
</dbReference>
<evidence type="ECO:0000256" key="6">
    <source>
        <dbReference type="ARBA" id="ARBA00022967"/>
    </source>
</evidence>
<evidence type="ECO:0000256" key="7">
    <source>
        <dbReference type="ARBA" id="ARBA00023065"/>
    </source>
</evidence>
<dbReference type="PROSITE" id="PS00211">
    <property type="entry name" value="ABC_TRANSPORTER_1"/>
    <property type="match status" value="2"/>
</dbReference>
<evidence type="ECO:0000256" key="10">
    <source>
        <dbReference type="ARBA" id="ARBA00039098"/>
    </source>
</evidence>
<evidence type="ECO:0000256" key="5">
    <source>
        <dbReference type="ARBA" id="ARBA00022840"/>
    </source>
</evidence>
<keyword evidence="3" id="KW-1003">Cell membrane</keyword>
<dbReference type="AlphaFoldDB" id="A0A0D6JSK7"/>
<dbReference type="InterPro" id="IPR027417">
    <property type="entry name" value="P-loop_NTPase"/>
</dbReference>
<organism evidence="15 16">
    <name type="scientific">Haloferax massiliensis</name>
    <dbReference type="NCBI Taxonomy" id="1476858"/>
    <lineage>
        <taxon>Archaea</taxon>
        <taxon>Methanobacteriati</taxon>
        <taxon>Methanobacteriota</taxon>
        <taxon>Stenosarchaea group</taxon>
        <taxon>Halobacteria</taxon>
        <taxon>Halobacteriales</taxon>
        <taxon>Haloferacaceae</taxon>
        <taxon>Haloferax</taxon>
    </lineage>
</organism>
<dbReference type="InterPro" id="IPR017871">
    <property type="entry name" value="ABC_transporter-like_CS"/>
</dbReference>
<accession>A0A0D6JSK7</accession>
<keyword evidence="8" id="KW-0472">Membrane</keyword>
<reference evidence="16" key="1">
    <citation type="submission" date="2015-03" db="EMBL/GenBank/DDBJ databases">
        <authorList>
            <person name="Urmite Genomes"/>
        </authorList>
    </citation>
    <scope>NUCLEOTIDE SEQUENCE [LARGE SCALE GENOMIC DNA]</scope>
    <source>
        <strain evidence="16">Arc-Hr</strain>
    </source>
</reference>
<dbReference type="NCBIfam" id="NF007739">
    <property type="entry name" value="PRK10419.1"/>
    <property type="match status" value="4"/>
</dbReference>
<evidence type="ECO:0000313" key="15">
    <source>
        <dbReference type="EMBL" id="CQR50891.1"/>
    </source>
</evidence>
<dbReference type="GO" id="GO:0015833">
    <property type="term" value="P:peptide transport"/>
    <property type="evidence" value="ECO:0007669"/>
    <property type="project" value="InterPro"/>
</dbReference>
<evidence type="ECO:0000256" key="12">
    <source>
        <dbReference type="ARBA" id="ARBA00048610"/>
    </source>
</evidence>
<proteinExistence type="predicted"/>
<dbReference type="PANTHER" id="PTHR43297">
    <property type="entry name" value="OLIGOPEPTIDE TRANSPORT ATP-BINDING PROTEIN APPD"/>
    <property type="match status" value="1"/>
</dbReference>
<feature type="domain" description="ABC transporter" evidence="14">
    <location>
        <begin position="388"/>
        <end position="729"/>
    </location>
</feature>
<dbReference type="GO" id="GO:0016887">
    <property type="term" value="F:ATP hydrolysis activity"/>
    <property type="evidence" value="ECO:0007669"/>
    <property type="project" value="InterPro"/>
</dbReference>
<dbReference type="PROSITE" id="PS50893">
    <property type="entry name" value="ABC_TRANSPORTER_2"/>
    <property type="match status" value="2"/>
</dbReference>
<keyword evidence="7" id="KW-0406">Ion transport</keyword>
<dbReference type="FunFam" id="3.40.50.300:FF:000016">
    <property type="entry name" value="Oligopeptide ABC transporter ATP-binding component"/>
    <property type="match status" value="1"/>
</dbReference>
<sequence>MRNLLSLSDLRTQFSTGRGQVKAVDGLDLTVGEGETVGLVGESGSGKSVTALSAMGLVDDPGEIVSGSVELESARLADEFREEYNNPAFVDGDVVNLVDAPEEALRAVRGRELGMIFQDPMTSLNPSLTVGEQVAESLRLHQYGGRRKDSWFNAVRELLPRISRDIDDEIVERTIEVLESVGIPEPGARVDEFPHEFSGGMRQRVLIAIALACQPRVLVADEPTTALDVTIQAQILDLIDGLQEDLGMSVLMITHDLGVVAETCDRVAVMYAGEIVEEGPVEEIFNNPSHPYTYTLLESLPSEEKERLTPIEGNVPDLIDMPEGCHFAPRCPWAQPECTSGEIPYKQHGDDAVDHRSKCVLDDFDTSEYGGDAIESSTGTEPTDRPLLEVDGMQKYYEQADGILDRFLGADDRSVKAVDGIDFTVYEGETLGLVGESGCGKSTAGRSLLHLTPPTGGRVVFSGTDLSGLDSDELRAMRRDMQMIFQDPMSSLDPRMTVGQTIREPLDVHDLPVSDPDVRGEVDVTVTGIDADRVSVTASDEIDAIVGSSNGVATATVTVTVADGEVDVAVEERLRAEVEVEREGDVVSGVTVRVTPGDSTSERRRRRVHQLLDAVGLEVGQYDRYPHELSGGQRQRVGIARALAVDPDFIVADEPVSALDVSVQAQILNLLEDLQERFGLTYLFIAHDLSVVRHISDRVAVMYLGEIVEVAQTDELFDDPRHPYTQALLSAIPEPDPAAETGDRIILEGDVPSPINPPSGCHFRTRCPQVIPPADLDIEQAAYREVMDLRQRVEREALDVESARDAALDAGDPSAEATVSADGGTADAGAVVDELRESHLSHSLSPELRGVVDRALERVVADDWEEAAEILRERFESVCERDAPTLGEQTHPAACHLIDE</sequence>
<dbReference type="CDD" id="cd03257">
    <property type="entry name" value="ABC_NikE_OppD_transporters"/>
    <property type="match status" value="2"/>
</dbReference>
<evidence type="ECO:0000313" key="16">
    <source>
        <dbReference type="Proteomes" id="UP000198902"/>
    </source>
</evidence>
<evidence type="ECO:0000256" key="13">
    <source>
        <dbReference type="SAM" id="MobiDB-lite"/>
    </source>
</evidence>
<comment type="catalytic activity">
    <reaction evidence="12">
        <text>Ni(2+)(out) + ATP + H2O = Ni(2+)(in) + ADP + phosphate + H(+)</text>
        <dbReference type="Rhea" id="RHEA:15557"/>
        <dbReference type="ChEBI" id="CHEBI:15377"/>
        <dbReference type="ChEBI" id="CHEBI:15378"/>
        <dbReference type="ChEBI" id="CHEBI:30616"/>
        <dbReference type="ChEBI" id="CHEBI:43474"/>
        <dbReference type="ChEBI" id="CHEBI:49786"/>
        <dbReference type="ChEBI" id="CHEBI:456216"/>
        <dbReference type="EC" id="7.2.2.11"/>
    </reaction>
    <physiologicalReaction direction="left-to-right" evidence="12">
        <dbReference type="Rhea" id="RHEA:15558"/>
    </physiologicalReaction>
</comment>
<evidence type="ECO:0000256" key="4">
    <source>
        <dbReference type="ARBA" id="ARBA00022741"/>
    </source>
</evidence>
<comment type="subcellular location">
    <subcellularLocation>
        <location evidence="1">Cell membrane</location>
        <topology evidence="1">Peripheral membrane protein</topology>
    </subcellularLocation>
</comment>
<evidence type="ECO:0000259" key="14">
    <source>
        <dbReference type="PROSITE" id="PS50893"/>
    </source>
</evidence>
<protein>
    <recommendedName>
        <fullName evidence="11">Nickel import system ATP-binding protein NikD</fullName>
        <ecNumber evidence="10">7.2.2.11</ecNumber>
    </recommendedName>
</protein>
<dbReference type="GO" id="GO:0005524">
    <property type="term" value="F:ATP binding"/>
    <property type="evidence" value="ECO:0007669"/>
    <property type="project" value="UniProtKB-KW"/>
</dbReference>
<dbReference type="SMART" id="SM00382">
    <property type="entry name" value="AAA"/>
    <property type="match status" value="2"/>
</dbReference>
<gene>
    <name evidence="15" type="primary">gsiA_1</name>
    <name evidence="15" type="ORF">BN996_02376</name>
</gene>
<keyword evidence="2" id="KW-0813">Transport</keyword>
<evidence type="ECO:0000256" key="9">
    <source>
        <dbReference type="ARBA" id="ARBA00038669"/>
    </source>
</evidence>
<evidence type="ECO:0000256" key="8">
    <source>
        <dbReference type="ARBA" id="ARBA00023136"/>
    </source>
</evidence>
<dbReference type="Proteomes" id="UP000198902">
    <property type="component" value="Unassembled WGS sequence"/>
</dbReference>